<feature type="domain" description="TonB-dependent receptor-like beta-barrel" evidence="13">
    <location>
        <begin position="474"/>
        <end position="965"/>
    </location>
</feature>
<dbReference type="KEGG" id="ssan:NX02_20090"/>
<accession>W0AGK8</accession>
<dbReference type="PATRIC" id="fig|1123269.5.peg.3928"/>
<dbReference type="STRING" id="1123269.NX02_20090"/>
<dbReference type="EMBL" id="CP006644">
    <property type="protein sequence ID" value="AHE55677.1"/>
    <property type="molecule type" value="Genomic_DNA"/>
</dbReference>
<dbReference type="PANTHER" id="PTHR47234">
    <property type="match status" value="1"/>
</dbReference>
<evidence type="ECO:0000313" key="16">
    <source>
        <dbReference type="Proteomes" id="UP000018851"/>
    </source>
</evidence>
<evidence type="ECO:0000256" key="12">
    <source>
        <dbReference type="SAM" id="SignalP"/>
    </source>
</evidence>
<dbReference type="PANTHER" id="PTHR47234:SF2">
    <property type="entry name" value="TONB-DEPENDENT RECEPTOR"/>
    <property type="match status" value="1"/>
</dbReference>
<dbReference type="Gene3D" id="2.40.170.20">
    <property type="entry name" value="TonB-dependent receptor, beta-barrel domain"/>
    <property type="match status" value="1"/>
</dbReference>
<evidence type="ECO:0000256" key="1">
    <source>
        <dbReference type="ARBA" id="ARBA00004571"/>
    </source>
</evidence>
<organism evidence="15 16">
    <name type="scientific">Sphingomonas sanxanigenens DSM 19645 = NX02</name>
    <dbReference type="NCBI Taxonomy" id="1123269"/>
    <lineage>
        <taxon>Bacteria</taxon>
        <taxon>Pseudomonadati</taxon>
        <taxon>Pseudomonadota</taxon>
        <taxon>Alphaproteobacteria</taxon>
        <taxon>Sphingomonadales</taxon>
        <taxon>Sphingomonadaceae</taxon>
        <taxon>Sphingomonas</taxon>
    </lineage>
</organism>
<dbReference type="InterPro" id="IPR036942">
    <property type="entry name" value="Beta-barrel_TonB_sf"/>
</dbReference>
<keyword evidence="8 9" id="KW-0998">Cell outer membrane</keyword>
<evidence type="ECO:0000256" key="9">
    <source>
        <dbReference type="PROSITE-ProRule" id="PRU01360"/>
    </source>
</evidence>
<evidence type="ECO:0000259" key="14">
    <source>
        <dbReference type="Pfam" id="PF07715"/>
    </source>
</evidence>
<evidence type="ECO:0000256" key="2">
    <source>
        <dbReference type="ARBA" id="ARBA00022448"/>
    </source>
</evidence>
<keyword evidence="3 9" id="KW-1134">Transmembrane beta strand</keyword>
<dbReference type="InterPro" id="IPR037066">
    <property type="entry name" value="Plug_dom_sf"/>
</dbReference>
<dbReference type="InterPro" id="IPR000531">
    <property type="entry name" value="Beta-barrel_TonB"/>
</dbReference>
<protein>
    <recommendedName>
        <fullName evidence="17">TonB-dependent receptor</fullName>
    </recommendedName>
</protein>
<dbReference type="eggNOG" id="COG4206">
    <property type="taxonomic scope" value="Bacteria"/>
</dbReference>
<comment type="subcellular location">
    <subcellularLocation>
        <location evidence="1 9">Cell outer membrane</location>
        <topology evidence="1 9">Multi-pass membrane protein</topology>
    </subcellularLocation>
</comment>
<dbReference type="InterPro" id="IPR010917">
    <property type="entry name" value="TonB_rcpt_CS"/>
</dbReference>
<feature type="chain" id="PRO_5004785451" description="TonB-dependent receptor" evidence="12">
    <location>
        <begin position="18"/>
        <end position="1006"/>
    </location>
</feature>
<keyword evidence="4 9" id="KW-0812">Transmembrane</keyword>
<dbReference type="InterPro" id="IPR012910">
    <property type="entry name" value="Plug_dom"/>
</dbReference>
<evidence type="ECO:0000256" key="8">
    <source>
        <dbReference type="ARBA" id="ARBA00023237"/>
    </source>
</evidence>
<evidence type="ECO:0000256" key="6">
    <source>
        <dbReference type="ARBA" id="ARBA00023077"/>
    </source>
</evidence>
<dbReference type="GO" id="GO:0009279">
    <property type="term" value="C:cell outer membrane"/>
    <property type="evidence" value="ECO:0007669"/>
    <property type="project" value="UniProtKB-SubCell"/>
</dbReference>
<dbReference type="Pfam" id="PF07715">
    <property type="entry name" value="Plug"/>
    <property type="match status" value="1"/>
</dbReference>
<dbReference type="PROSITE" id="PS52016">
    <property type="entry name" value="TONB_DEPENDENT_REC_3"/>
    <property type="match status" value="1"/>
</dbReference>
<evidence type="ECO:0000256" key="10">
    <source>
        <dbReference type="PROSITE-ProRule" id="PRU10144"/>
    </source>
</evidence>
<keyword evidence="6 11" id="KW-0798">TonB box</keyword>
<evidence type="ECO:0000259" key="13">
    <source>
        <dbReference type="Pfam" id="PF00593"/>
    </source>
</evidence>
<dbReference type="eggNOG" id="COG4771">
    <property type="taxonomic scope" value="Bacteria"/>
</dbReference>
<evidence type="ECO:0000256" key="4">
    <source>
        <dbReference type="ARBA" id="ARBA00022692"/>
    </source>
</evidence>
<keyword evidence="7 9" id="KW-0472">Membrane</keyword>
<sequence length="1006" mass="107666">MLCSAVLLASAASPGHAQDSTADASAAADDTGEIVVTGSRIRSPNLESVSPVTTVSSEEFAVRGTVRTEDLVNQLPQVFAAQGAANSNEATGTAQVDLRGLSPSRTLVLVNGRRLPYGSPKNIPSDINQVPTPLIQSVEVLTGGASAVYGSDAIAGVVNFKLMDNFSGIRFTGSVAGFQHDNDRDELRDLLDTNNERVPGGYLKPDKSVWNGFTTEVSAVAGGNIGDNRGNVTAYATYRKVNAILQADYDYSACALGATGPNGSEFSCSGSPTNAPANFTNAGGIPGLPTSFRATADGQFVPGSLTYNFAPYNYYQRPDERYALGAMAHYEVNENFTPYVEMSFMEDRSVAQIAPGTNSAGITVGAGSISGINCDNPFLSAQQASYLCTSRGLSTASIYDTAGNYVGPASVAEGVLVARRNVEGGNRQDDIQHQSYRIVLGARGEIAGPFRYDVYGIYSKVSYRSRFFGDANRQRTANAFNAVRNSAGQIVCAINADANPNNNDAGCAPLDYFGPQASAEAVDYVAEFKGITGDTNLVNVVAAIDGNLGEWGIQSPFASSGVAVAFGYEFRKNSVDYLPDEIYQAAASPELPISGSVVAKEFFGEVVIPLAENLPGLYSLSFEGAYRYSDYDTGFKTDTFKLGMNWSPIRDFRLRGSYQRAVRAPNVIELFSSQQLFEVELTENANGSYDPCSGPTPIATAEQCARTGVTAAQYGNIVDNPAGQFNSLIGGNQDLQPETAKTLSLGAVFEPRFVPGLTISLDYFDIKVEDLVGSVNPNLSIANCLSSGDPYFCGLIQRSGSGSLWQSENGYFRRFNVNTGSLQTKGVDVVVDYRMNLDDLGIGGGRLNFNLVGTYLDSYRTVPLPNSPDSDIYECAGLYAGLCGRPRPEWRHKLMATWSPTRSFSVTPTWRYVSSVKIAQTSDQPALTGSFSEVNRKLGARSYFDLAASYEVRKDLVFRVGVNNLFDKDPPLTTTAAIEDGGNGNSYPQFYDATGRYLFLSASVGF</sequence>
<evidence type="ECO:0000256" key="11">
    <source>
        <dbReference type="RuleBase" id="RU003357"/>
    </source>
</evidence>
<evidence type="ECO:0000256" key="5">
    <source>
        <dbReference type="ARBA" id="ARBA00022729"/>
    </source>
</evidence>
<dbReference type="Gene3D" id="2.170.130.10">
    <property type="entry name" value="TonB-dependent receptor, plug domain"/>
    <property type="match status" value="1"/>
</dbReference>
<dbReference type="HOGENOM" id="CLU_010745_0_0_5"/>
<keyword evidence="5 12" id="KW-0732">Signal</keyword>
<feature type="signal peptide" evidence="12">
    <location>
        <begin position="1"/>
        <end position="17"/>
    </location>
</feature>
<keyword evidence="16" id="KW-1185">Reference proteome</keyword>
<keyword evidence="2 9" id="KW-0813">Transport</keyword>
<evidence type="ECO:0000256" key="3">
    <source>
        <dbReference type="ARBA" id="ARBA00022452"/>
    </source>
</evidence>
<dbReference type="SUPFAM" id="SSF56935">
    <property type="entry name" value="Porins"/>
    <property type="match status" value="1"/>
</dbReference>
<proteinExistence type="inferred from homology"/>
<feature type="short sequence motif" description="TonB C-terminal box" evidence="10">
    <location>
        <begin position="989"/>
        <end position="1006"/>
    </location>
</feature>
<evidence type="ECO:0000256" key="7">
    <source>
        <dbReference type="ARBA" id="ARBA00023136"/>
    </source>
</evidence>
<name>W0AGK8_9SPHN</name>
<comment type="similarity">
    <text evidence="9 11">Belongs to the TonB-dependent receptor family.</text>
</comment>
<evidence type="ECO:0008006" key="17">
    <source>
        <dbReference type="Google" id="ProtNLM"/>
    </source>
</evidence>
<feature type="domain" description="TonB-dependent receptor plug" evidence="14">
    <location>
        <begin position="47"/>
        <end position="157"/>
    </location>
</feature>
<dbReference type="Pfam" id="PF00593">
    <property type="entry name" value="TonB_dep_Rec_b-barrel"/>
    <property type="match status" value="1"/>
</dbReference>
<reference evidence="15 16" key="1">
    <citation type="submission" date="2013-07" db="EMBL/GenBank/DDBJ databases">
        <title>Completed genome of Sphingomonas sanxanigenens NX02.</title>
        <authorList>
            <person name="Ma T."/>
            <person name="Huang H."/>
            <person name="Wu M."/>
            <person name="Li X."/>
            <person name="Li G."/>
        </authorList>
    </citation>
    <scope>NUCLEOTIDE SEQUENCE [LARGE SCALE GENOMIC DNA]</scope>
    <source>
        <strain evidence="15 16">NX02</strain>
    </source>
</reference>
<dbReference type="AlphaFoldDB" id="W0AGK8"/>
<evidence type="ECO:0000313" key="15">
    <source>
        <dbReference type="EMBL" id="AHE55677.1"/>
    </source>
</evidence>
<dbReference type="Proteomes" id="UP000018851">
    <property type="component" value="Chromosome"/>
</dbReference>
<gene>
    <name evidence="15" type="ORF">NX02_20090</name>
</gene>
<dbReference type="InterPro" id="IPR039426">
    <property type="entry name" value="TonB-dep_rcpt-like"/>
</dbReference>
<dbReference type="PROSITE" id="PS01156">
    <property type="entry name" value="TONB_DEPENDENT_REC_2"/>
    <property type="match status" value="1"/>
</dbReference>